<gene>
    <name evidence="1" type="ORF">SAMN04489732_13652</name>
</gene>
<dbReference type="Proteomes" id="UP000198582">
    <property type="component" value="Unassembled WGS sequence"/>
</dbReference>
<organism evidence="1 2">
    <name type="scientific">Amycolatopsis saalfeldensis</name>
    <dbReference type="NCBI Taxonomy" id="394193"/>
    <lineage>
        <taxon>Bacteria</taxon>
        <taxon>Bacillati</taxon>
        <taxon>Actinomycetota</taxon>
        <taxon>Actinomycetes</taxon>
        <taxon>Pseudonocardiales</taxon>
        <taxon>Pseudonocardiaceae</taxon>
        <taxon>Amycolatopsis</taxon>
    </lineage>
</organism>
<reference evidence="1 2" key="1">
    <citation type="submission" date="2016-10" db="EMBL/GenBank/DDBJ databases">
        <authorList>
            <person name="de Groot N.N."/>
        </authorList>
    </citation>
    <scope>NUCLEOTIDE SEQUENCE [LARGE SCALE GENOMIC DNA]</scope>
    <source>
        <strain evidence="1 2">DSM 44993</strain>
    </source>
</reference>
<evidence type="ECO:0000313" key="1">
    <source>
        <dbReference type="EMBL" id="SEP54095.1"/>
    </source>
</evidence>
<name>A0A1H8YPF1_9PSEU</name>
<protein>
    <submittedName>
        <fullName evidence="1">Uncharacterized protein</fullName>
    </submittedName>
</protein>
<sequence length="213" mass="23494">MILTQGCDIMRKNIPWVTLAPVYDASTRLTPEQISSARGGKTLHLLPLTAAWTHGEPWFVDLRLELPVEKSALLDREPIEPFVDEVDYRRLSERLAIRRQRPDLPEDVLDHVVGPLFDAVRAEPDAGAALNQSVYEVRLQCNDALTPSVVTVFVLAKDGEEPDEGGWVRIVGSIYGAAQEHGLTIIGPEVVGLDELTARDYVTSALITDVESS</sequence>
<dbReference type="AlphaFoldDB" id="A0A1H8YPF1"/>
<proteinExistence type="predicted"/>
<evidence type="ECO:0000313" key="2">
    <source>
        <dbReference type="Proteomes" id="UP000198582"/>
    </source>
</evidence>
<dbReference type="EMBL" id="FOEF01000036">
    <property type="protein sequence ID" value="SEP54095.1"/>
    <property type="molecule type" value="Genomic_DNA"/>
</dbReference>
<keyword evidence="2" id="KW-1185">Reference proteome</keyword>
<accession>A0A1H8YPF1</accession>